<evidence type="ECO:0000313" key="2">
    <source>
        <dbReference type="Proteomes" id="UP001153076"/>
    </source>
</evidence>
<proteinExistence type="predicted"/>
<dbReference type="AlphaFoldDB" id="A0A9Q1JM28"/>
<reference evidence="1" key="1">
    <citation type="submission" date="2022-04" db="EMBL/GenBank/DDBJ databases">
        <title>Carnegiea gigantea Genome sequencing and assembly v2.</title>
        <authorList>
            <person name="Copetti D."/>
            <person name="Sanderson M.J."/>
            <person name="Burquez A."/>
            <person name="Wojciechowski M.F."/>
        </authorList>
    </citation>
    <scope>NUCLEOTIDE SEQUENCE</scope>
    <source>
        <strain evidence="1">SGP5-SGP5p</strain>
        <tissue evidence="1">Aerial part</tissue>
    </source>
</reference>
<gene>
    <name evidence="1" type="ORF">Cgig2_000527</name>
</gene>
<protein>
    <submittedName>
        <fullName evidence="1">Uncharacterized protein</fullName>
    </submittedName>
</protein>
<organism evidence="1 2">
    <name type="scientific">Carnegiea gigantea</name>
    <dbReference type="NCBI Taxonomy" id="171969"/>
    <lineage>
        <taxon>Eukaryota</taxon>
        <taxon>Viridiplantae</taxon>
        <taxon>Streptophyta</taxon>
        <taxon>Embryophyta</taxon>
        <taxon>Tracheophyta</taxon>
        <taxon>Spermatophyta</taxon>
        <taxon>Magnoliopsida</taxon>
        <taxon>eudicotyledons</taxon>
        <taxon>Gunneridae</taxon>
        <taxon>Pentapetalae</taxon>
        <taxon>Caryophyllales</taxon>
        <taxon>Cactineae</taxon>
        <taxon>Cactaceae</taxon>
        <taxon>Cactoideae</taxon>
        <taxon>Echinocereeae</taxon>
        <taxon>Carnegiea</taxon>
    </lineage>
</organism>
<comment type="caution">
    <text evidence="1">The sequence shown here is derived from an EMBL/GenBank/DDBJ whole genome shotgun (WGS) entry which is preliminary data.</text>
</comment>
<keyword evidence="2" id="KW-1185">Reference proteome</keyword>
<evidence type="ECO:0000313" key="1">
    <source>
        <dbReference type="EMBL" id="KAJ8424488.1"/>
    </source>
</evidence>
<sequence>MEIKGLHMLKKAQPTGMPHKPHNAAKCYESREQSDHTTMECRALKKVVVPTAYDVAIGRPNPSKVQAALILALKVAPVRIVPLKLHDVDHIGITFLNGLLITKNHLFWVLDSPLSLLTILAVSDPSLKIFTLAVEVLRAHLKELSKDNQPLLCALDIPLTFGTLDIF</sequence>
<accession>A0A9Q1JM28</accession>
<dbReference type="EMBL" id="JAKOGI010001669">
    <property type="protein sequence ID" value="KAJ8424488.1"/>
    <property type="molecule type" value="Genomic_DNA"/>
</dbReference>
<name>A0A9Q1JM28_9CARY</name>
<dbReference type="Proteomes" id="UP001153076">
    <property type="component" value="Unassembled WGS sequence"/>
</dbReference>